<keyword evidence="2" id="KW-1003">Cell membrane</keyword>
<dbReference type="Pfam" id="PF07686">
    <property type="entry name" value="V-set"/>
    <property type="match status" value="1"/>
</dbReference>
<evidence type="ECO:0000256" key="10">
    <source>
        <dbReference type="ARBA" id="ARBA00023319"/>
    </source>
</evidence>
<dbReference type="GO" id="GO:0031295">
    <property type="term" value="P:T cell costimulation"/>
    <property type="evidence" value="ECO:0007669"/>
    <property type="project" value="TreeGrafter"/>
</dbReference>
<organism evidence="13">
    <name type="scientific">Hypotaenidia okinawae</name>
    <dbReference type="NCBI Taxonomy" id="2861861"/>
    <lineage>
        <taxon>Eukaryota</taxon>
        <taxon>Metazoa</taxon>
        <taxon>Chordata</taxon>
        <taxon>Craniata</taxon>
        <taxon>Vertebrata</taxon>
        <taxon>Euteleostomi</taxon>
        <taxon>Archelosauria</taxon>
        <taxon>Archosauria</taxon>
        <taxon>Dinosauria</taxon>
        <taxon>Saurischia</taxon>
        <taxon>Theropoda</taxon>
        <taxon>Coelurosauria</taxon>
        <taxon>Aves</taxon>
        <taxon>Neognathae</taxon>
        <taxon>Neoaves</taxon>
        <taxon>Gruiformes</taxon>
        <taxon>Rallidae</taxon>
        <taxon>Hypotaenidia</taxon>
    </lineage>
</organism>
<evidence type="ECO:0000256" key="1">
    <source>
        <dbReference type="ARBA" id="ARBA00004251"/>
    </source>
</evidence>
<evidence type="ECO:0000256" key="7">
    <source>
        <dbReference type="ARBA" id="ARBA00023157"/>
    </source>
</evidence>
<dbReference type="InterPro" id="IPR051713">
    <property type="entry name" value="T-cell_Activation_Regulation"/>
</dbReference>
<feature type="domain" description="Ig-like" evidence="12">
    <location>
        <begin position="19"/>
        <end position="131"/>
    </location>
</feature>
<dbReference type="GO" id="GO:0009897">
    <property type="term" value="C:external side of plasma membrane"/>
    <property type="evidence" value="ECO:0007669"/>
    <property type="project" value="TreeGrafter"/>
</dbReference>
<dbReference type="InterPro" id="IPR036179">
    <property type="entry name" value="Ig-like_dom_sf"/>
</dbReference>
<keyword evidence="10" id="KW-0393">Immunoglobulin domain</keyword>
<keyword evidence="5" id="KW-1133">Transmembrane helix</keyword>
<evidence type="ECO:0000256" key="2">
    <source>
        <dbReference type="ARBA" id="ARBA00022475"/>
    </source>
</evidence>
<evidence type="ECO:0000256" key="9">
    <source>
        <dbReference type="ARBA" id="ARBA00023180"/>
    </source>
</evidence>
<keyword evidence="9" id="KW-0325">Glycoprotein</keyword>
<dbReference type="PANTHER" id="PTHR25466:SF14">
    <property type="entry name" value="BUTYROPHILIN SUBFAMILY 2 MEMBER A2-LIKE-RELATED"/>
    <property type="match status" value="1"/>
</dbReference>
<dbReference type="InterPro" id="IPR013783">
    <property type="entry name" value="Ig-like_fold"/>
</dbReference>
<evidence type="ECO:0000256" key="5">
    <source>
        <dbReference type="ARBA" id="ARBA00022989"/>
    </source>
</evidence>
<dbReference type="InterPro" id="IPR013106">
    <property type="entry name" value="Ig_V-set"/>
</dbReference>
<comment type="subcellular location">
    <subcellularLocation>
        <location evidence="1">Cell membrane</location>
        <topology evidence="1">Single-pass type I membrane protein</topology>
    </subcellularLocation>
</comment>
<evidence type="ECO:0000256" key="4">
    <source>
        <dbReference type="ARBA" id="ARBA00022729"/>
    </source>
</evidence>
<proteinExistence type="predicted"/>
<dbReference type="EMBL" id="ICPP01004474">
    <property type="protein sequence ID" value="LAC37118.1"/>
    <property type="molecule type" value="Transcribed_RNA"/>
</dbReference>
<dbReference type="FunFam" id="2.60.40.10:FF:000142">
    <property type="entry name" value="V-set domain-containing T-cell activation inhibitor 1"/>
    <property type="match status" value="1"/>
</dbReference>
<evidence type="ECO:0000256" key="11">
    <source>
        <dbReference type="SAM" id="SignalP"/>
    </source>
</evidence>
<dbReference type="InterPro" id="IPR007110">
    <property type="entry name" value="Ig-like_dom"/>
</dbReference>
<sequence>MKWETAVWMVACLLFTSLPRGQPYKAYHAFVGETVVLPCATTSVGELALSHSKLYWQIDSLLVHFFHNGRDSLASQNPRYHGRTSLFLDEMKHGNFSLKLSNVQLLDAAVYTCIYRQTGDLPNITQKSKIQLIVSVPSSTEKTPSPSGHSQISPRSPAVAPCLAILPLSFHILVTLGIWHL</sequence>
<dbReference type="GO" id="GO:0071222">
    <property type="term" value="P:cellular response to lipopolysaccharide"/>
    <property type="evidence" value="ECO:0007669"/>
    <property type="project" value="TreeGrafter"/>
</dbReference>
<evidence type="ECO:0000256" key="8">
    <source>
        <dbReference type="ARBA" id="ARBA00023170"/>
    </source>
</evidence>
<keyword evidence="7" id="KW-1015">Disulfide bond</keyword>
<dbReference type="SUPFAM" id="SSF48726">
    <property type="entry name" value="Immunoglobulin"/>
    <property type="match status" value="1"/>
</dbReference>
<evidence type="ECO:0000259" key="12">
    <source>
        <dbReference type="PROSITE" id="PS50835"/>
    </source>
</evidence>
<dbReference type="GO" id="GO:0042130">
    <property type="term" value="P:negative regulation of T cell proliferation"/>
    <property type="evidence" value="ECO:0007669"/>
    <property type="project" value="TreeGrafter"/>
</dbReference>
<dbReference type="Gene3D" id="2.60.40.10">
    <property type="entry name" value="Immunoglobulins"/>
    <property type="match status" value="1"/>
</dbReference>
<dbReference type="PROSITE" id="PS50835">
    <property type="entry name" value="IG_LIKE"/>
    <property type="match status" value="1"/>
</dbReference>
<dbReference type="PANTHER" id="PTHR25466">
    <property type="entry name" value="T-LYMPHOCYTE ACTIVATION ANTIGEN"/>
    <property type="match status" value="1"/>
</dbReference>
<dbReference type="InterPro" id="IPR003599">
    <property type="entry name" value="Ig_sub"/>
</dbReference>
<keyword evidence="4 11" id="KW-0732">Signal</keyword>
<feature type="signal peptide" evidence="11">
    <location>
        <begin position="1"/>
        <end position="21"/>
    </location>
</feature>
<accession>A0A6G1RE85</accession>
<keyword evidence="3" id="KW-0812">Transmembrane</keyword>
<reference evidence="13" key="1">
    <citation type="submission" date="2020-03" db="EMBL/GenBank/DDBJ databases">
        <title>Okinawa Rail whole genome shotgun sequence.</title>
        <authorList>
            <person name="Nakajima N."/>
            <person name="Onuma M."/>
            <person name="Endoh D."/>
        </authorList>
    </citation>
    <scope>NUCLEOTIDE SEQUENCE</scope>
</reference>
<name>A0A6G1RE85_9GRUI</name>
<keyword evidence="8" id="KW-0675">Receptor</keyword>
<evidence type="ECO:0000256" key="3">
    <source>
        <dbReference type="ARBA" id="ARBA00022692"/>
    </source>
</evidence>
<reference evidence="13" key="2">
    <citation type="submission" date="2020-03" db="EMBL/GenBank/DDBJ databases">
        <authorList>
            <consortium name="Environmental Genome Science Research Promotion Project"/>
            <person name="Nakajima N."/>
            <person name="Onuma M."/>
            <person name="Endoh D."/>
        </authorList>
    </citation>
    <scope>NUCLEOTIDE SEQUENCE</scope>
</reference>
<feature type="chain" id="PRO_5026184760" description="Ig-like domain-containing protein" evidence="11">
    <location>
        <begin position="22"/>
        <end position="181"/>
    </location>
</feature>
<evidence type="ECO:0000256" key="6">
    <source>
        <dbReference type="ARBA" id="ARBA00023136"/>
    </source>
</evidence>
<dbReference type="GO" id="GO:0042102">
    <property type="term" value="P:positive regulation of T cell proliferation"/>
    <property type="evidence" value="ECO:0007669"/>
    <property type="project" value="TreeGrafter"/>
</dbReference>
<protein>
    <recommendedName>
        <fullName evidence="12">Ig-like domain-containing protein</fullName>
    </recommendedName>
</protein>
<dbReference type="GO" id="GO:0007166">
    <property type="term" value="P:cell surface receptor signaling pathway"/>
    <property type="evidence" value="ECO:0007669"/>
    <property type="project" value="TreeGrafter"/>
</dbReference>
<dbReference type="GO" id="GO:0006955">
    <property type="term" value="P:immune response"/>
    <property type="evidence" value="ECO:0007669"/>
    <property type="project" value="TreeGrafter"/>
</dbReference>
<dbReference type="SMART" id="SM00409">
    <property type="entry name" value="IG"/>
    <property type="match status" value="1"/>
</dbReference>
<evidence type="ECO:0000313" key="13">
    <source>
        <dbReference type="EMBL" id="LAC37118.1"/>
    </source>
</evidence>
<keyword evidence="6" id="KW-0472">Membrane</keyword>
<dbReference type="AlphaFoldDB" id="A0A6G1RE85"/>